<dbReference type="Proteomes" id="UP000063063">
    <property type="component" value="Chromosome 34"/>
</dbReference>
<dbReference type="OrthoDB" id="415696at2759"/>
<dbReference type="GO" id="GO:0005634">
    <property type="term" value="C:nucleus"/>
    <property type="evidence" value="ECO:0007669"/>
    <property type="project" value="TreeGrafter"/>
</dbReference>
<dbReference type="FunFam" id="3.40.30.10:FF:000357">
    <property type="entry name" value="Thioredoxin-like protein"/>
    <property type="match status" value="1"/>
</dbReference>
<dbReference type="Gene3D" id="3.40.30.10">
    <property type="entry name" value="Glutaredoxin"/>
    <property type="match status" value="2"/>
</dbReference>
<reference evidence="5 6" key="1">
    <citation type="journal article" date="2015" name="Sci. Rep.">
        <title>The genome of Leishmania panamensis: insights into genomics of the L. (Viannia) subgenus.</title>
        <authorList>
            <person name="Llanes A."/>
            <person name="Restrepo C.M."/>
            <person name="Vecchio G.D."/>
            <person name="Anguizola F.J."/>
            <person name="Lleonart R."/>
        </authorList>
    </citation>
    <scope>NUCLEOTIDE SEQUENCE [LARGE SCALE GENOMIC DNA]</scope>
    <source>
        <strain evidence="5 6">MHOM/PA/94/PSC-1</strain>
    </source>
</reference>
<dbReference type="PROSITE" id="PS00194">
    <property type="entry name" value="THIOREDOXIN_1"/>
    <property type="match status" value="1"/>
</dbReference>
<organism evidence="5 6">
    <name type="scientific">Leishmania panamensis</name>
    <dbReference type="NCBI Taxonomy" id="5679"/>
    <lineage>
        <taxon>Eukaryota</taxon>
        <taxon>Discoba</taxon>
        <taxon>Euglenozoa</taxon>
        <taxon>Kinetoplastea</taxon>
        <taxon>Metakinetoplastina</taxon>
        <taxon>Trypanosomatida</taxon>
        <taxon>Trypanosomatidae</taxon>
        <taxon>Leishmaniinae</taxon>
        <taxon>Leishmania</taxon>
        <taxon>Leishmania guyanensis species complex</taxon>
    </lineage>
</organism>
<protein>
    <submittedName>
        <fullName evidence="5">Monothiol glutaredoxin, putative</fullName>
    </submittedName>
</protein>
<dbReference type="InterPro" id="IPR033658">
    <property type="entry name" value="GRX_PICOT-like"/>
</dbReference>
<dbReference type="GO" id="GO:0006879">
    <property type="term" value="P:intracellular iron ion homeostasis"/>
    <property type="evidence" value="ECO:0007669"/>
    <property type="project" value="TreeGrafter"/>
</dbReference>
<dbReference type="PROSITE" id="PS51354">
    <property type="entry name" value="GLUTAREDOXIN_2"/>
    <property type="match status" value="1"/>
</dbReference>
<dbReference type="Pfam" id="PF00085">
    <property type="entry name" value="Thioredoxin"/>
    <property type="match status" value="1"/>
</dbReference>
<evidence type="ECO:0000256" key="2">
    <source>
        <dbReference type="ARBA" id="ARBA00023004"/>
    </source>
</evidence>
<dbReference type="CDD" id="cd03028">
    <property type="entry name" value="GRX_PICOT_like"/>
    <property type="match status" value="1"/>
</dbReference>
<evidence type="ECO:0000313" key="5">
    <source>
        <dbReference type="EMBL" id="AIO01738.1"/>
    </source>
</evidence>
<evidence type="ECO:0000313" key="6">
    <source>
        <dbReference type="Proteomes" id="UP000063063"/>
    </source>
</evidence>
<dbReference type="KEGG" id="lpan:LPMP_341120"/>
<dbReference type="InterPro" id="IPR036249">
    <property type="entry name" value="Thioredoxin-like_sf"/>
</dbReference>
<keyword evidence="3" id="KW-0411">Iron-sulfur</keyword>
<dbReference type="InterPro" id="IPR002109">
    <property type="entry name" value="Glutaredoxin"/>
</dbReference>
<accession>A0A088S037</accession>
<keyword evidence="1" id="KW-0479">Metal-binding</keyword>
<keyword evidence="2" id="KW-0408">Iron</keyword>
<keyword evidence="6" id="KW-1185">Reference proteome</keyword>
<evidence type="ECO:0000259" key="4">
    <source>
        <dbReference type="PROSITE" id="PS51352"/>
    </source>
</evidence>
<dbReference type="eggNOG" id="KOG0911">
    <property type="taxonomic scope" value="Eukaryota"/>
</dbReference>
<dbReference type="PROSITE" id="PS51352">
    <property type="entry name" value="THIOREDOXIN_2"/>
    <property type="match status" value="1"/>
</dbReference>
<dbReference type="AlphaFoldDB" id="A0A088S037"/>
<name>A0A088S037_LEIPA</name>
<dbReference type="GO" id="GO:0005829">
    <property type="term" value="C:cytosol"/>
    <property type="evidence" value="ECO:0007669"/>
    <property type="project" value="TreeGrafter"/>
</dbReference>
<dbReference type="FunFam" id="3.40.30.10:FF:000446">
    <property type="entry name" value="Thioredoxin-like protein"/>
    <property type="match status" value="1"/>
</dbReference>
<dbReference type="InterPro" id="IPR013766">
    <property type="entry name" value="Thioredoxin_domain"/>
</dbReference>
<dbReference type="GeneID" id="22578617"/>
<sequence>MLKVTSKEHYTEIKKKAEASLGLVVHFSAAWCEPCAAVSEHLSKQAAEYGDNVVFAEVDCDEFNDVCEAEGVDSVPFVAYFRTQLVGDERRVERVADVAGAKFDKIDMNTYSLFGQKGGNGVQQRDFATVDDYLHYLTTRPGVVMFITGTPSRPRCGFTSRLCELVHQLGVPFIYYDVMTNDAVCERLKTYANWPTYPQVYVDGKLIGGWDICRELNEEGKLKSTLKY</sequence>
<dbReference type="GO" id="GO:0051536">
    <property type="term" value="F:iron-sulfur cluster binding"/>
    <property type="evidence" value="ECO:0007669"/>
    <property type="project" value="UniProtKB-KW"/>
</dbReference>
<evidence type="ECO:0000256" key="1">
    <source>
        <dbReference type="ARBA" id="ARBA00022723"/>
    </source>
</evidence>
<evidence type="ECO:0000256" key="3">
    <source>
        <dbReference type="ARBA" id="ARBA00023014"/>
    </source>
</evidence>
<dbReference type="GO" id="GO:0046872">
    <property type="term" value="F:metal ion binding"/>
    <property type="evidence" value="ECO:0007669"/>
    <property type="project" value="UniProtKB-KW"/>
</dbReference>
<dbReference type="VEuPathDB" id="TriTrypDB:LPMP_341120"/>
<dbReference type="SUPFAM" id="SSF52833">
    <property type="entry name" value="Thioredoxin-like"/>
    <property type="match status" value="2"/>
</dbReference>
<dbReference type="VEuPathDB" id="TriTrypDB:LPAL13_340016900"/>
<feature type="domain" description="Thioredoxin" evidence="4">
    <location>
        <begin position="1"/>
        <end position="119"/>
    </location>
</feature>
<dbReference type="RefSeq" id="XP_010702538.1">
    <property type="nucleotide sequence ID" value="XM_010704236.1"/>
</dbReference>
<dbReference type="EMBL" id="CP009403">
    <property type="protein sequence ID" value="AIO01738.1"/>
    <property type="molecule type" value="Genomic_DNA"/>
</dbReference>
<gene>
    <name evidence="5" type="ORF">LPMP_341120</name>
</gene>
<dbReference type="PANTHER" id="PTHR10293:SF73">
    <property type="entry name" value="GLUTAREDOXIN-3"/>
    <property type="match status" value="1"/>
</dbReference>
<dbReference type="InterPro" id="IPR004480">
    <property type="entry name" value="Monothiol_GRX-rel"/>
</dbReference>
<proteinExistence type="predicted"/>
<dbReference type="Pfam" id="PF00462">
    <property type="entry name" value="Glutaredoxin"/>
    <property type="match status" value="1"/>
</dbReference>
<dbReference type="PANTHER" id="PTHR10293">
    <property type="entry name" value="GLUTAREDOXIN FAMILY MEMBER"/>
    <property type="match status" value="1"/>
</dbReference>
<dbReference type="InterPro" id="IPR017937">
    <property type="entry name" value="Thioredoxin_CS"/>
</dbReference>